<dbReference type="EMBL" id="ANOH01000067">
    <property type="protein sequence ID" value="EMI57747.1"/>
    <property type="molecule type" value="Genomic_DNA"/>
</dbReference>
<sequence length="51" mass="5854">MINTRLRTLTEPLMDQMFDANVCNCANTTESFITRPSQHTAVHHETSRFVS</sequence>
<gene>
    <name evidence="1" type="ORF">RSSM_00795</name>
</gene>
<protein>
    <submittedName>
        <fullName evidence="1">Uncharacterized protein</fullName>
    </submittedName>
</protein>
<dbReference type="AlphaFoldDB" id="M5U8F5"/>
<accession>M5U8F5</accession>
<keyword evidence="2" id="KW-1185">Reference proteome</keyword>
<comment type="caution">
    <text evidence="1">The sequence shown here is derived from an EMBL/GenBank/DDBJ whole genome shotgun (WGS) entry which is preliminary data.</text>
</comment>
<evidence type="ECO:0000313" key="1">
    <source>
        <dbReference type="EMBL" id="EMI57747.1"/>
    </source>
</evidence>
<proteinExistence type="predicted"/>
<name>M5U8F5_9BACT</name>
<evidence type="ECO:0000313" key="2">
    <source>
        <dbReference type="Proteomes" id="UP000011885"/>
    </source>
</evidence>
<organism evidence="1 2">
    <name type="scientific">Rhodopirellula sallentina SM41</name>
    <dbReference type="NCBI Taxonomy" id="1263870"/>
    <lineage>
        <taxon>Bacteria</taxon>
        <taxon>Pseudomonadati</taxon>
        <taxon>Planctomycetota</taxon>
        <taxon>Planctomycetia</taxon>
        <taxon>Pirellulales</taxon>
        <taxon>Pirellulaceae</taxon>
        <taxon>Rhodopirellula</taxon>
    </lineage>
</organism>
<dbReference type="Proteomes" id="UP000011885">
    <property type="component" value="Unassembled WGS sequence"/>
</dbReference>
<dbReference type="PATRIC" id="fig|1263870.3.peg.863"/>
<reference evidence="1 2" key="1">
    <citation type="journal article" date="2013" name="Mar. Genomics">
        <title>Expression of sulfatases in Rhodopirellula baltica and the diversity of sulfatases in the genus Rhodopirellula.</title>
        <authorList>
            <person name="Wegner C.E."/>
            <person name="Richter-Heitmann T."/>
            <person name="Klindworth A."/>
            <person name="Klockow C."/>
            <person name="Richter M."/>
            <person name="Achstetter T."/>
            <person name="Glockner F.O."/>
            <person name="Harder J."/>
        </authorList>
    </citation>
    <scope>NUCLEOTIDE SEQUENCE [LARGE SCALE GENOMIC DNA]</scope>
    <source>
        <strain evidence="1 2">SM41</strain>
    </source>
</reference>